<dbReference type="PROSITE" id="PS51482">
    <property type="entry name" value="DEGV"/>
    <property type="match status" value="1"/>
</dbReference>
<dbReference type="InterPro" id="IPR043168">
    <property type="entry name" value="DegV_C"/>
</dbReference>
<organism evidence="2 3">
    <name type="scientific">Ureibacillus terrenus</name>
    <dbReference type="NCBI Taxonomy" id="118246"/>
    <lineage>
        <taxon>Bacteria</taxon>
        <taxon>Bacillati</taxon>
        <taxon>Bacillota</taxon>
        <taxon>Bacilli</taxon>
        <taxon>Bacillales</taxon>
        <taxon>Caryophanaceae</taxon>
        <taxon>Ureibacillus</taxon>
    </lineage>
</organism>
<dbReference type="Gene3D" id="3.40.50.10170">
    <property type="match status" value="1"/>
</dbReference>
<keyword evidence="1" id="KW-0446">Lipid-binding</keyword>
<dbReference type="Proteomes" id="UP000315753">
    <property type="component" value="Unassembled WGS sequence"/>
</dbReference>
<proteinExistence type="predicted"/>
<dbReference type="PANTHER" id="PTHR33434:SF2">
    <property type="entry name" value="FATTY ACID-BINDING PROTEIN TM_1468"/>
    <property type="match status" value="1"/>
</dbReference>
<dbReference type="Pfam" id="PF02645">
    <property type="entry name" value="DegV"/>
    <property type="match status" value="1"/>
</dbReference>
<evidence type="ECO:0000313" key="3">
    <source>
        <dbReference type="Proteomes" id="UP000315753"/>
    </source>
</evidence>
<dbReference type="AlphaFoldDB" id="A0A540V3H1"/>
<keyword evidence="3" id="KW-1185">Reference proteome</keyword>
<comment type="caution">
    <text evidence="2">The sequence shown here is derived from an EMBL/GenBank/DDBJ whole genome shotgun (WGS) entry which is preliminary data.</text>
</comment>
<dbReference type="Gene3D" id="3.30.1180.10">
    <property type="match status" value="1"/>
</dbReference>
<dbReference type="NCBIfam" id="TIGR00762">
    <property type="entry name" value="DegV"/>
    <property type="match status" value="1"/>
</dbReference>
<evidence type="ECO:0000256" key="1">
    <source>
        <dbReference type="ARBA" id="ARBA00023121"/>
    </source>
</evidence>
<accession>A0A540V3H1</accession>
<name>A0A540V3H1_9BACL</name>
<dbReference type="EMBL" id="VIGD01000006">
    <property type="protein sequence ID" value="TQE91296.1"/>
    <property type="molecule type" value="Genomic_DNA"/>
</dbReference>
<reference evidence="2 3" key="1">
    <citation type="submission" date="2019-06" db="EMBL/GenBank/DDBJ databases">
        <title>Genome sequence of Ureibacillus terrenus.</title>
        <authorList>
            <person name="Maclea K.S."/>
            <person name="Simoes M."/>
        </authorList>
    </citation>
    <scope>NUCLEOTIDE SEQUENCE [LARGE SCALE GENOMIC DNA]</scope>
    <source>
        <strain evidence="2 3">ATCC BAA-384</strain>
    </source>
</reference>
<dbReference type="InterPro" id="IPR003797">
    <property type="entry name" value="DegV"/>
</dbReference>
<dbReference type="SUPFAM" id="SSF82549">
    <property type="entry name" value="DAK1/DegV-like"/>
    <property type="match status" value="1"/>
</dbReference>
<dbReference type="PANTHER" id="PTHR33434">
    <property type="entry name" value="DEGV DOMAIN-CONTAINING PROTEIN DR_1986-RELATED"/>
    <property type="match status" value="1"/>
</dbReference>
<sequence>MMIKITADSTCDLSPQILEQYNISLIPFHILIDDEDFRDGVDITPKDLFRYVSEEGKSCRTAAINVFEYENFFKEFSPNYDAVIHISLGSGFSSTHQNAKIAAEQFENVYVIDSQNLSTGSGHVVLEAAIMAQNGAQPEEIIKHLEEIVPKVDTSFVIDTMEYLRKGGRCSGIEAFGATLLKIKPSIEVVDGKMIVGKKYRGNFDRCIVNYVKDRLENNDDIDYSRVFITHSYCSPETVQKVRVAIDKYAKFEEIIETYAGCTVSTHCGPNTLGILYKRKSKK</sequence>
<evidence type="ECO:0000313" key="2">
    <source>
        <dbReference type="EMBL" id="TQE91296.1"/>
    </source>
</evidence>
<dbReference type="OrthoDB" id="9781230at2"/>
<dbReference type="GO" id="GO:0008289">
    <property type="term" value="F:lipid binding"/>
    <property type="evidence" value="ECO:0007669"/>
    <property type="project" value="UniProtKB-KW"/>
</dbReference>
<gene>
    <name evidence="2" type="ORF">FKZ59_06145</name>
</gene>
<dbReference type="InterPro" id="IPR050270">
    <property type="entry name" value="DegV_domain_contain"/>
</dbReference>
<protein>
    <submittedName>
        <fullName evidence="2">DegV family protein</fullName>
    </submittedName>
</protein>